<dbReference type="RefSeq" id="WP_026848102.1">
    <property type="nucleotide sequence ID" value="NZ_CP011454.1"/>
</dbReference>
<evidence type="ECO:0000313" key="2">
    <source>
        <dbReference type="EMBL" id="AMW06159.1"/>
    </source>
</evidence>
<dbReference type="Gene3D" id="1.25.40.10">
    <property type="entry name" value="Tetratricopeptide repeat domain"/>
    <property type="match status" value="2"/>
</dbReference>
<dbReference type="Proteomes" id="UP000076404">
    <property type="component" value="Chromosome"/>
</dbReference>
<accession>A0A143BM51</accession>
<dbReference type="InterPro" id="IPR011990">
    <property type="entry name" value="TPR-like_helical_dom_sf"/>
</dbReference>
<feature type="chain" id="PRO_5007506876" description="Tetratricopeptide repeat protein" evidence="1">
    <location>
        <begin position="22"/>
        <end position="248"/>
    </location>
</feature>
<feature type="signal peptide" evidence="1">
    <location>
        <begin position="1"/>
        <end position="21"/>
    </location>
</feature>
<name>A0A143BM51_9BACT</name>
<gene>
    <name evidence="2" type="ORF">GEMMAAP_17945</name>
</gene>
<dbReference type="Pfam" id="PF14559">
    <property type="entry name" value="TPR_19"/>
    <property type="match status" value="1"/>
</dbReference>
<reference evidence="2 3" key="2">
    <citation type="journal article" date="2016" name="Environ. Microbiol. Rep.">
        <title>Metagenomic evidence for the presence of phototrophic Gemmatimonadetes bacteria in diverse environments.</title>
        <authorList>
            <person name="Zeng Y."/>
            <person name="Baumbach J."/>
            <person name="Barbosa E.G."/>
            <person name="Azevedo V."/>
            <person name="Zhang C."/>
            <person name="Koblizek M."/>
        </authorList>
    </citation>
    <scope>NUCLEOTIDE SEQUENCE [LARGE SCALE GENOMIC DNA]</scope>
    <source>
        <strain evidence="2 3">AP64</strain>
    </source>
</reference>
<dbReference type="SUPFAM" id="SSF48452">
    <property type="entry name" value="TPR-like"/>
    <property type="match status" value="1"/>
</dbReference>
<dbReference type="EMBL" id="CP011454">
    <property type="protein sequence ID" value="AMW06159.1"/>
    <property type="molecule type" value="Genomic_DNA"/>
</dbReference>
<evidence type="ECO:0008006" key="4">
    <source>
        <dbReference type="Google" id="ProtNLM"/>
    </source>
</evidence>
<keyword evidence="3" id="KW-1185">Reference proteome</keyword>
<organism evidence="2 3">
    <name type="scientific">Gemmatimonas phototrophica</name>
    <dbReference type="NCBI Taxonomy" id="1379270"/>
    <lineage>
        <taxon>Bacteria</taxon>
        <taxon>Pseudomonadati</taxon>
        <taxon>Gemmatimonadota</taxon>
        <taxon>Gemmatimonadia</taxon>
        <taxon>Gemmatimonadales</taxon>
        <taxon>Gemmatimonadaceae</taxon>
        <taxon>Gemmatimonas</taxon>
    </lineage>
</organism>
<dbReference type="AlphaFoldDB" id="A0A143BM51"/>
<evidence type="ECO:0000313" key="3">
    <source>
        <dbReference type="Proteomes" id="UP000076404"/>
    </source>
</evidence>
<dbReference type="OrthoDB" id="9813878at2"/>
<sequence length="248" mass="26880">MRHRLRFVAFLLSSASLSAQPAPIARVDTLVATGQVPAAVALVDQALAAAPRDFEVLWRASRVRLLQGDALAEKSKAQDKLYREALALAERAIKANPGAPDGYLRRAAANGKVALFAGVLDAADYVIQTREDTEKVIAMRGVPALSEASAHYILGRAHLKLTETPRPLRMPLGLGFGNAADALTHLRRATELRPGFVMFQLEYARALLANARPADARALLQQLPALANQEPGDEQRKLEGAELLRTIR</sequence>
<keyword evidence="1" id="KW-0732">Signal</keyword>
<dbReference type="eggNOG" id="COG0457">
    <property type="taxonomic scope" value="Bacteria"/>
</dbReference>
<proteinExistence type="predicted"/>
<dbReference type="KEGG" id="gph:GEMMAAP_17945"/>
<dbReference type="STRING" id="1379270.GEMMAAP_17945"/>
<protein>
    <recommendedName>
        <fullName evidence="4">Tetratricopeptide repeat protein</fullName>
    </recommendedName>
</protein>
<evidence type="ECO:0000256" key="1">
    <source>
        <dbReference type="SAM" id="SignalP"/>
    </source>
</evidence>
<reference evidence="2 3" key="1">
    <citation type="journal article" date="2014" name="Proc. Natl. Acad. Sci. U.S.A.">
        <title>Functional type 2 photosynthetic reaction centers found in the rare bacterial phylum Gemmatimonadetes.</title>
        <authorList>
            <person name="Zeng Y."/>
            <person name="Feng F."/>
            <person name="Medova H."/>
            <person name="Dean J."/>
            <person name="Koblizek M."/>
        </authorList>
    </citation>
    <scope>NUCLEOTIDE SEQUENCE [LARGE SCALE GENOMIC DNA]</scope>
    <source>
        <strain evidence="2 3">AP64</strain>
    </source>
</reference>
<dbReference type="Pfam" id="PF13432">
    <property type="entry name" value="TPR_16"/>
    <property type="match status" value="1"/>
</dbReference>